<proteinExistence type="predicted"/>
<name>X0XU57_9ZZZZ</name>
<reference evidence="1" key="1">
    <citation type="journal article" date="2014" name="Front. Microbiol.">
        <title>High frequency of phylogenetically diverse reductive dehalogenase-homologous genes in deep subseafloor sedimentary metagenomes.</title>
        <authorList>
            <person name="Kawai M."/>
            <person name="Futagami T."/>
            <person name="Toyoda A."/>
            <person name="Takaki Y."/>
            <person name="Nishi S."/>
            <person name="Hori S."/>
            <person name="Arai W."/>
            <person name="Tsubouchi T."/>
            <person name="Morono Y."/>
            <person name="Uchiyama I."/>
            <person name="Ito T."/>
            <person name="Fujiyama A."/>
            <person name="Inagaki F."/>
            <person name="Takami H."/>
        </authorList>
    </citation>
    <scope>NUCLEOTIDE SEQUENCE</scope>
    <source>
        <strain evidence="1">Expedition CK06-06</strain>
    </source>
</reference>
<dbReference type="EMBL" id="BARS01047472">
    <property type="protein sequence ID" value="GAG40158.1"/>
    <property type="molecule type" value="Genomic_DNA"/>
</dbReference>
<sequence>SGSRRSSEGVQAVLNLRAVMKNGDWDEYWNYYMETER</sequence>
<evidence type="ECO:0000313" key="1">
    <source>
        <dbReference type="EMBL" id="GAG40158.1"/>
    </source>
</evidence>
<accession>X0XU57</accession>
<gene>
    <name evidence="1" type="ORF">S01H1_71301</name>
</gene>
<comment type="caution">
    <text evidence="1">The sequence shown here is derived from an EMBL/GenBank/DDBJ whole genome shotgun (WGS) entry which is preliminary data.</text>
</comment>
<protein>
    <submittedName>
        <fullName evidence="1">Uncharacterized protein</fullName>
    </submittedName>
</protein>
<feature type="non-terminal residue" evidence="1">
    <location>
        <position position="1"/>
    </location>
</feature>
<dbReference type="AlphaFoldDB" id="X0XU57"/>
<organism evidence="1">
    <name type="scientific">marine sediment metagenome</name>
    <dbReference type="NCBI Taxonomy" id="412755"/>
    <lineage>
        <taxon>unclassified sequences</taxon>
        <taxon>metagenomes</taxon>
        <taxon>ecological metagenomes</taxon>
    </lineage>
</organism>